<accession>A0A3A9Z376</accession>
<proteinExistence type="predicted"/>
<feature type="region of interest" description="Disordered" evidence="1">
    <location>
        <begin position="1"/>
        <end position="31"/>
    </location>
</feature>
<dbReference type="AlphaFoldDB" id="A0A3A9Z376"/>
<organism evidence="2 3">
    <name type="scientific">Streptomyces hoynatensis</name>
    <dbReference type="NCBI Taxonomy" id="1141874"/>
    <lineage>
        <taxon>Bacteria</taxon>
        <taxon>Bacillati</taxon>
        <taxon>Actinomycetota</taxon>
        <taxon>Actinomycetes</taxon>
        <taxon>Kitasatosporales</taxon>
        <taxon>Streptomycetaceae</taxon>
        <taxon>Streptomyces</taxon>
    </lineage>
</organism>
<sequence length="307" mass="30986">MHPENPENAPVSCGAPLPAGRAAGTGLTVSRRAPRRALRALALAAVPVLLAAGCSSGSDGEEPADDQPSPSASPTPEPVRFAELPEPCATVSGDTISDVVPEADPEHGDKLDSPDPATSAACLWSGLDDYQFRSLTVSLRRFDSDLSVGSGDERAVGYVREMVEEITSDEDNKDVETAALAGTGDEATSIAYHVKKAAGEDEEEYRQHRVVARTANVVVTVDYSGAGFEGDDTPGAGGMKEAAEAVAEEVVAAVNATAEEPGGAEGGADEGADAGGPGGAQEDAGGAGDAESGEPPSNSVEGEDAQG</sequence>
<feature type="compositionally biased region" description="Low complexity" evidence="1">
    <location>
        <begin position="280"/>
        <end position="296"/>
    </location>
</feature>
<evidence type="ECO:0000313" key="2">
    <source>
        <dbReference type="EMBL" id="RKN41856.1"/>
    </source>
</evidence>
<dbReference type="Proteomes" id="UP000272474">
    <property type="component" value="Unassembled WGS sequence"/>
</dbReference>
<dbReference type="EMBL" id="RBAL01000007">
    <property type="protein sequence ID" value="RKN41856.1"/>
    <property type="molecule type" value="Genomic_DNA"/>
</dbReference>
<dbReference type="RefSeq" id="WP_120679914.1">
    <property type="nucleotide sequence ID" value="NZ_RBAL01000007.1"/>
</dbReference>
<gene>
    <name evidence="2" type="ORF">D7294_15520</name>
</gene>
<feature type="region of interest" description="Disordered" evidence="1">
    <location>
        <begin position="53"/>
        <end position="115"/>
    </location>
</feature>
<reference evidence="2 3" key="1">
    <citation type="journal article" date="2014" name="Int. J. Syst. Evol. Microbiol.">
        <title>Streptomyces hoynatensis sp. nov., isolated from deep marine sediment.</title>
        <authorList>
            <person name="Veyisoglu A."/>
            <person name="Sahin N."/>
        </authorList>
    </citation>
    <scope>NUCLEOTIDE SEQUENCE [LARGE SCALE GENOMIC DNA]</scope>
    <source>
        <strain evidence="2 3">KCTC 29097</strain>
    </source>
</reference>
<feature type="compositionally biased region" description="Basic and acidic residues" evidence="1">
    <location>
        <begin position="104"/>
        <end position="113"/>
    </location>
</feature>
<dbReference type="OrthoDB" id="4333909at2"/>
<keyword evidence="3" id="KW-1185">Reference proteome</keyword>
<evidence type="ECO:0000313" key="3">
    <source>
        <dbReference type="Proteomes" id="UP000272474"/>
    </source>
</evidence>
<evidence type="ECO:0000256" key="1">
    <source>
        <dbReference type="SAM" id="MobiDB-lite"/>
    </source>
</evidence>
<name>A0A3A9Z376_9ACTN</name>
<feature type="region of interest" description="Disordered" evidence="1">
    <location>
        <begin position="254"/>
        <end position="307"/>
    </location>
</feature>
<protein>
    <submittedName>
        <fullName evidence="2">DUF3558 domain-containing protein</fullName>
    </submittedName>
</protein>
<comment type="caution">
    <text evidence="2">The sequence shown here is derived from an EMBL/GenBank/DDBJ whole genome shotgun (WGS) entry which is preliminary data.</text>
</comment>